<dbReference type="RefSeq" id="WP_008856439.1">
    <property type="nucleotide sequence ID" value="NZ_JH591031.1"/>
</dbReference>
<name>H1LF88_9LACO</name>
<dbReference type="PATRIC" id="fig|797516.3.peg.1126"/>
<organism evidence="1 2">
    <name type="scientific">Lentilactobacillus kisonensis F0435</name>
    <dbReference type="NCBI Taxonomy" id="797516"/>
    <lineage>
        <taxon>Bacteria</taxon>
        <taxon>Bacillati</taxon>
        <taxon>Bacillota</taxon>
        <taxon>Bacilli</taxon>
        <taxon>Lactobacillales</taxon>
        <taxon>Lactobacillaceae</taxon>
        <taxon>Lentilactobacillus</taxon>
    </lineage>
</organism>
<proteinExistence type="predicted"/>
<dbReference type="EMBL" id="AGRJ01000120">
    <property type="protein sequence ID" value="EHO51947.1"/>
    <property type="molecule type" value="Genomic_DNA"/>
</dbReference>
<protein>
    <submittedName>
        <fullName evidence="1">Uncharacterized protein</fullName>
    </submittedName>
</protein>
<dbReference type="AlphaFoldDB" id="H1LF88"/>
<evidence type="ECO:0000313" key="1">
    <source>
        <dbReference type="EMBL" id="EHO51947.1"/>
    </source>
</evidence>
<dbReference type="HOGENOM" id="CLU_2916839_0_0_9"/>
<sequence length="64" mass="7233">MEKYGHVIPTRKEARRQREVVARQATAAKQKAAVRINGLETTVEVDQIVDVGTFPRVKKITKSE</sequence>
<reference evidence="1 2" key="1">
    <citation type="submission" date="2011-09" db="EMBL/GenBank/DDBJ databases">
        <authorList>
            <person name="Weinstock G."/>
            <person name="Sodergren E."/>
            <person name="Clifton S."/>
            <person name="Fulton L."/>
            <person name="Fulton B."/>
            <person name="Courtney L."/>
            <person name="Fronick C."/>
            <person name="Harrison M."/>
            <person name="Strong C."/>
            <person name="Farmer C."/>
            <person name="Delahaunty K."/>
            <person name="Markovic C."/>
            <person name="Hall O."/>
            <person name="Minx P."/>
            <person name="Tomlinson C."/>
            <person name="Mitreva M."/>
            <person name="Hou S."/>
            <person name="Chen J."/>
            <person name="Wollam A."/>
            <person name="Pepin K.H."/>
            <person name="Johnson M."/>
            <person name="Bhonagiri V."/>
            <person name="Zhang X."/>
            <person name="Suruliraj S."/>
            <person name="Warren W."/>
            <person name="Chinwalla A."/>
            <person name="Mardis E.R."/>
            <person name="Wilson R.K."/>
        </authorList>
    </citation>
    <scope>NUCLEOTIDE SEQUENCE [LARGE SCALE GENOMIC DNA]</scope>
    <source>
        <strain evidence="1 2">F0435</strain>
    </source>
</reference>
<dbReference type="STRING" id="797516.HMPREF9104_01264"/>
<dbReference type="Proteomes" id="UP000005025">
    <property type="component" value="Unassembled WGS sequence"/>
</dbReference>
<comment type="caution">
    <text evidence="1">The sequence shown here is derived from an EMBL/GenBank/DDBJ whole genome shotgun (WGS) entry which is preliminary data.</text>
</comment>
<gene>
    <name evidence="1" type="ORF">HMPREF9104_01264</name>
</gene>
<accession>H1LF88</accession>
<evidence type="ECO:0000313" key="2">
    <source>
        <dbReference type="Proteomes" id="UP000005025"/>
    </source>
</evidence>